<dbReference type="RefSeq" id="WP_173502789.1">
    <property type="nucleotide sequence ID" value="NZ_JABSOD010000035.1"/>
</dbReference>
<dbReference type="InterPro" id="IPR019757">
    <property type="entry name" value="Pept_S26A_signal_pept_1_Lys-AS"/>
</dbReference>
<dbReference type="EC" id="3.4.21.89" evidence="3 7"/>
<dbReference type="GO" id="GO:0009003">
    <property type="term" value="F:signal peptidase activity"/>
    <property type="evidence" value="ECO:0007669"/>
    <property type="project" value="UniProtKB-EC"/>
</dbReference>
<feature type="active site" evidence="6">
    <location>
        <position position="92"/>
    </location>
</feature>
<dbReference type="NCBIfam" id="TIGR02227">
    <property type="entry name" value="sigpep_I_bact"/>
    <property type="match status" value="1"/>
</dbReference>
<dbReference type="PROSITE" id="PS00760">
    <property type="entry name" value="SPASE_I_2"/>
    <property type="match status" value="1"/>
</dbReference>
<evidence type="ECO:0000259" key="8">
    <source>
        <dbReference type="Pfam" id="PF10502"/>
    </source>
</evidence>
<dbReference type="AlphaFoldDB" id="A0A7Y5EMT8"/>
<dbReference type="InterPro" id="IPR019533">
    <property type="entry name" value="Peptidase_S26"/>
</dbReference>
<evidence type="ECO:0000256" key="6">
    <source>
        <dbReference type="PIRSR" id="PIRSR600223-1"/>
    </source>
</evidence>
<evidence type="ECO:0000313" key="10">
    <source>
        <dbReference type="Proteomes" id="UP000523161"/>
    </source>
</evidence>
<dbReference type="PROSITE" id="PS00761">
    <property type="entry name" value="SPASE_I_3"/>
    <property type="match status" value="1"/>
</dbReference>
<evidence type="ECO:0000256" key="1">
    <source>
        <dbReference type="ARBA" id="ARBA00000677"/>
    </source>
</evidence>
<evidence type="ECO:0000256" key="7">
    <source>
        <dbReference type="RuleBase" id="RU362042"/>
    </source>
</evidence>
<dbReference type="SUPFAM" id="SSF51306">
    <property type="entry name" value="LexA/Signal peptidase"/>
    <property type="match status" value="1"/>
</dbReference>
<comment type="caution">
    <text evidence="9">The sequence shown here is derived from an EMBL/GenBank/DDBJ whole genome shotgun (WGS) entry which is preliminary data.</text>
</comment>
<dbReference type="GO" id="GO:0004252">
    <property type="term" value="F:serine-type endopeptidase activity"/>
    <property type="evidence" value="ECO:0007669"/>
    <property type="project" value="InterPro"/>
</dbReference>
<dbReference type="Proteomes" id="UP000523161">
    <property type="component" value="Unassembled WGS sequence"/>
</dbReference>
<evidence type="ECO:0000256" key="4">
    <source>
        <dbReference type="ARBA" id="ARBA00019232"/>
    </source>
</evidence>
<dbReference type="GO" id="GO:0016020">
    <property type="term" value="C:membrane"/>
    <property type="evidence" value="ECO:0007669"/>
    <property type="project" value="UniProtKB-SubCell"/>
</dbReference>
<accession>A0A7Y5EMT8</accession>
<dbReference type="PANTHER" id="PTHR43390">
    <property type="entry name" value="SIGNAL PEPTIDASE I"/>
    <property type="match status" value="1"/>
</dbReference>
<comment type="subcellular location">
    <subcellularLocation>
        <location evidence="7">Membrane</location>
        <topology evidence="7">Multi-pass membrane protein</topology>
    </subcellularLocation>
</comment>
<protein>
    <recommendedName>
        <fullName evidence="4 7">Signal peptidase I</fullName>
        <ecNumber evidence="3 7">3.4.21.89</ecNumber>
    </recommendedName>
</protein>
<keyword evidence="5 7" id="KW-0378">Hydrolase</keyword>
<evidence type="ECO:0000256" key="2">
    <source>
        <dbReference type="ARBA" id="ARBA00009370"/>
    </source>
</evidence>
<dbReference type="CDD" id="cd06530">
    <property type="entry name" value="S26_SPase_I"/>
    <property type="match status" value="1"/>
</dbReference>
<organism evidence="9 10">
    <name type="scientific">Rheinheimera lutimaris</name>
    <dbReference type="NCBI Taxonomy" id="2740584"/>
    <lineage>
        <taxon>Bacteria</taxon>
        <taxon>Pseudomonadati</taxon>
        <taxon>Pseudomonadota</taxon>
        <taxon>Gammaproteobacteria</taxon>
        <taxon>Chromatiales</taxon>
        <taxon>Chromatiaceae</taxon>
        <taxon>Rheinheimera</taxon>
    </lineage>
</organism>
<dbReference type="GO" id="GO:0006465">
    <property type="term" value="P:signal peptide processing"/>
    <property type="evidence" value="ECO:0007669"/>
    <property type="project" value="InterPro"/>
</dbReference>
<evidence type="ECO:0000256" key="3">
    <source>
        <dbReference type="ARBA" id="ARBA00013208"/>
    </source>
</evidence>
<feature type="domain" description="Peptidase S26" evidence="8">
    <location>
        <begin position="15"/>
        <end position="204"/>
    </location>
</feature>
<evidence type="ECO:0000313" key="9">
    <source>
        <dbReference type="EMBL" id="NRQ44578.1"/>
    </source>
</evidence>
<keyword evidence="7" id="KW-0645">Protease</keyword>
<comment type="similarity">
    <text evidence="2 7">Belongs to the peptidase S26 family.</text>
</comment>
<dbReference type="InterPro" id="IPR000223">
    <property type="entry name" value="Pept_S26A_signal_pept_1"/>
</dbReference>
<evidence type="ECO:0000256" key="5">
    <source>
        <dbReference type="ARBA" id="ARBA00022801"/>
    </source>
</evidence>
<name>A0A7Y5EMT8_9GAMM</name>
<gene>
    <name evidence="9" type="primary">lepB</name>
    <name evidence="9" type="ORF">HRH59_18725</name>
</gene>
<comment type="catalytic activity">
    <reaction evidence="1 7">
        <text>Cleavage of hydrophobic, N-terminal signal or leader sequences from secreted and periplasmic proteins.</text>
        <dbReference type="EC" id="3.4.21.89"/>
    </reaction>
</comment>
<dbReference type="InterPro" id="IPR019758">
    <property type="entry name" value="Pept_S26A_signal_pept_1_CS"/>
</dbReference>
<dbReference type="PANTHER" id="PTHR43390:SF1">
    <property type="entry name" value="CHLOROPLAST PROCESSING PEPTIDASE"/>
    <property type="match status" value="1"/>
</dbReference>
<dbReference type="Pfam" id="PF10502">
    <property type="entry name" value="Peptidase_S26"/>
    <property type="match status" value="1"/>
</dbReference>
<keyword evidence="10" id="KW-1185">Reference proteome</keyword>
<sequence length="227" mass="24945">MAKVLQLWRDNRGVIVFISLMFVFRSAVADWNDVPTGSMQPTIQIGDRILVNKMAYDLRIPFTTTSLIKRADPARGDIVIFASKAADNRLVKRVVGLPGDVVAMRHNVLTINGEQLVYSEYPAPVHSSAEGATEIADSSLLLSEQLGTVTHTVKLAPFASGHDSFKAVKVPAGHYLVLGDNRDNSADSRVIGFVPRDEIVGRAGKVLFSLDYDNYYLPRSERFLAAL</sequence>
<dbReference type="Gene3D" id="2.10.109.10">
    <property type="entry name" value="Umud Fragment, subunit A"/>
    <property type="match status" value="1"/>
</dbReference>
<dbReference type="PRINTS" id="PR00727">
    <property type="entry name" value="LEADERPTASE"/>
</dbReference>
<proteinExistence type="inferred from homology"/>
<feature type="active site" evidence="6">
    <location>
        <position position="38"/>
    </location>
</feature>
<reference evidence="9 10" key="1">
    <citation type="submission" date="2020-06" db="EMBL/GenBank/DDBJ databases">
        <title>Rheinheimera sp. nov., a marine bacterium isolated from coastal.</title>
        <authorList>
            <person name="Yu Q."/>
            <person name="Qi Y."/>
            <person name="Pu J."/>
        </authorList>
    </citation>
    <scope>NUCLEOTIDE SEQUENCE [LARGE SCALE GENOMIC DNA]</scope>
    <source>
        <strain evidence="9 10">YQF-2</strain>
    </source>
</reference>
<dbReference type="EMBL" id="JABSOD010000035">
    <property type="protein sequence ID" value="NRQ44578.1"/>
    <property type="molecule type" value="Genomic_DNA"/>
</dbReference>
<dbReference type="InterPro" id="IPR036286">
    <property type="entry name" value="LexA/Signal_pep-like_sf"/>
</dbReference>